<reference evidence="4" key="1">
    <citation type="submission" date="2017-05" db="EMBL/GenBank/DDBJ databases">
        <authorList>
            <person name="Sharma S."/>
            <person name="Sidhu C."/>
            <person name="Pinnaka A.K."/>
        </authorList>
    </citation>
    <scope>NUCLEOTIDE SEQUENCE [LARGE SCALE GENOMIC DNA]</scope>
    <source>
        <strain evidence="4">AK93</strain>
    </source>
</reference>
<proteinExistence type="inferred from homology"/>
<organism evidence="3 4">
    <name type="scientific">Alkalilimnicola ehrlichii</name>
    <dbReference type="NCBI Taxonomy" id="351052"/>
    <lineage>
        <taxon>Bacteria</taxon>
        <taxon>Pseudomonadati</taxon>
        <taxon>Pseudomonadota</taxon>
        <taxon>Gammaproteobacteria</taxon>
        <taxon>Chromatiales</taxon>
        <taxon>Ectothiorhodospiraceae</taxon>
        <taxon>Alkalilimnicola</taxon>
    </lineage>
</organism>
<dbReference type="Proteomes" id="UP000256763">
    <property type="component" value="Unassembled WGS sequence"/>
</dbReference>
<dbReference type="Pfam" id="PF04519">
    <property type="entry name" value="Bactofilin"/>
    <property type="match status" value="1"/>
</dbReference>
<dbReference type="InterPro" id="IPR007607">
    <property type="entry name" value="BacA/B"/>
</dbReference>
<protein>
    <recommendedName>
        <fullName evidence="5">Cell shape determination protein CcmA</fullName>
    </recommendedName>
</protein>
<dbReference type="PANTHER" id="PTHR35024:SF4">
    <property type="entry name" value="POLYMER-FORMING CYTOSKELETAL PROTEIN"/>
    <property type="match status" value="1"/>
</dbReference>
<name>A0A3E0WK66_9GAMM</name>
<comment type="similarity">
    <text evidence="1">Belongs to the bactofilin family.</text>
</comment>
<keyword evidence="4" id="KW-1185">Reference proteome</keyword>
<dbReference type="PANTHER" id="PTHR35024">
    <property type="entry name" value="HYPOTHETICAL CYTOSOLIC PROTEIN"/>
    <property type="match status" value="1"/>
</dbReference>
<evidence type="ECO:0000256" key="2">
    <source>
        <dbReference type="SAM" id="MobiDB-lite"/>
    </source>
</evidence>
<dbReference type="AlphaFoldDB" id="A0A3E0WK66"/>
<evidence type="ECO:0000256" key="1">
    <source>
        <dbReference type="ARBA" id="ARBA00044755"/>
    </source>
</evidence>
<dbReference type="EMBL" id="NFZW01000030">
    <property type="protein sequence ID" value="RFA32356.1"/>
    <property type="molecule type" value="Genomic_DNA"/>
</dbReference>
<evidence type="ECO:0000313" key="4">
    <source>
        <dbReference type="Proteomes" id="UP000256763"/>
    </source>
</evidence>
<evidence type="ECO:0000313" key="3">
    <source>
        <dbReference type="EMBL" id="RFA32356.1"/>
    </source>
</evidence>
<dbReference type="OrthoDB" id="5612117at2"/>
<feature type="compositionally biased region" description="Basic and acidic residues" evidence="2">
    <location>
        <begin position="110"/>
        <end position="119"/>
    </location>
</feature>
<sequence>MGFTSTSGKKKSQHAGTTIIASGTRIDGELKPAGELQLDGILVGGIETSNDVTIGDEGSFDGTLQARCLRISGHARGKIECERVEILANGCVTGEIFSNELVIASGGRFHGESHEKREAGSNSTSSSDEEAFMRSIAL</sequence>
<dbReference type="RefSeq" id="WP_116303515.1">
    <property type="nucleotide sequence ID" value="NZ_NFZW01000030.1"/>
</dbReference>
<gene>
    <name evidence="3" type="ORF">CAL65_19930</name>
</gene>
<accession>A0A3E0WK66</accession>
<comment type="caution">
    <text evidence="3">The sequence shown here is derived from an EMBL/GenBank/DDBJ whole genome shotgun (WGS) entry which is preliminary data.</text>
</comment>
<evidence type="ECO:0008006" key="5">
    <source>
        <dbReference type="Google" id="ProtNLM"/>
    </source>
</evidence>
<feature type="region of interest" description="Disordered" evidence="2">
    <location>
        <begin position="110"/>
        <end position="138"/>
    </location>
</feature>